<feature type="binding site" evidence="8">
    <location>
        <position position="247"/>
    </location>
    <ligand>
        <name>Mg(2+)</name>
        <dbReference type="ChEBI" id="CHEBI:18420"/>
    </ligand>
</feature>
<evidence type="ECO:0000256" key="2">
    <source>
        <dbReference type="ARBA" id="ARBA00050247"/>
    </source>
</evidence>
<dbReference type="FunFam" id="3.40.50.1000:FF:000039">
    <property type="entry name" value="Phosphoglycolate phosphatase"/>
    <property type="match status" value="1"/>
</dbReference>
<feature type="active site" description="Nucleophile" evidence="6">
    <location>
        <position position="24"/>
    </location>
</feature>
<dbReference type="GO" id="GO:0004035">
    <property type="term" value="F:alkaline phosphatase activity"/>
    <property type="evidence" value="ECO:0007669"/>
    <property type="project" value="TreeGrafter"/>
</dbReference>
<evidence type="ECO:0000313" key="9">
    <source>
        <dbReference type="EMBL" id="GMM49511.1"/>
    </source>
</evidence>
<keyword evidence="8" id="KW-0460">Magnesium</keyword>
<dbReference type="Proteomes" id="UP001362899">
    <property type="component" value="Unassembled WGS sequence"/>
</dbReference>
<dbReference type="AlphaFoldDB" id="A0AAV5RFW9"/>
<comment type="cofactor">
    <cofactor evidence="8">
        <name>Mg(2+)</name>
        <dbReference type="ChEBI" id="CHEBI:18420"/>
    </cofactor>
    <text evidence="8">Divalent metal ions. Mg(2+) is the most effective.</text>
</comment>
<dbReference type="PANTHER" id="PTHR19288">
    <property type="entry name" value="4-NITROPHENYLPHOSPHATASE-RELATED"/>
    <property type="match status" value="1"/>
</dbReference>
<evidence type="ECO:0000313" key="10">
    <source>
        <dbReference type="Proteomes" id="UP001362899"/>
    </source>
</evidence>
<comment type="catalytic activity">
    <reaction evidence="2 5">
        <text>4-nitrophenyl phosphate + H2O = 4-nitrophenol + phosphate + H(+)</text>
        <dbReference type="Rhea" id="RHEA:21664"/>
        <dbReference type="ChEBI" id="CHEBI:15377"/>
        <dbReference type="ChEBI" id="CHEBI:15378"/>
        <dbReference type="ChEBI" id="CHEBI:43474"/>
        <dbReference type="ChEBI" id="CHEBI:57917"/>
        <dbReference type="ChEBI" id="CHEBI:61146"/>
        <dbReference type="EC" id="3.1.3.41"/>
    </reaction>
</comment>
<dbReference type="GO" id="GO:0046872">
    <property type="term" value="F:metal ion binding"/>
    <property type="evidence" value="ECO:0007669"/>
    <property type="project" value="UniProtKB-KW"/>
</dbReference>
<evidence type="ECO:0000256" key="3">
    <source>
        <dbReference type="ARBA" id="ARBA00066659"/>
    </source>
</evidence>
<evidence type="ECO:0000256" key="1">
    <source>
        <dbReference type="ARBA" id="ARBA00022801"/>
    </source>
</evidence>
<feature type="binding site" evidence="8">
    <location>
        <position position="26"/>
    </location>
    <ligand>
        <name>Mg(2+)</name>
        <dbReference type="ChEBI" id="CHEBI:18420"/>
    </ligand>
</feature>
<evidence type="ECO:0000256" key="6">
    <source>
        <dbReference type="PIRSR" id="PIRSR000915-1"/>
    </source>
</evidence>
<evidence type="ECO:0000256" key="5">
    <source>
        <dbReference type="PIRNR" id="PIRNR000915"/>
    </source>
</evidence>
<dbReference type="NCBIfam" id="TIGR01452">
    <property type="entry name" value="PGP_euk"/>
    <property type="match status" value="1"/>
</dbReference>
<dbReference type="NCBIfam" id="TIGR01460">
    <property type="entry name" value="HAD-SF-IIA"/>
    <property type="match status" value="1"/>
</dbReference>
<dbReference type="GO" id="GO:0005737">
    <property type="term" value="C:cytoplasm"/>
    <property type="evidence" value="ECO:0007669"/>
    <property type="project" value="TreeGrafter"/>
</dbReference>
<accession>A0AAV5RFW9</accession>
<dbReference type="PANTHER" id="PTHR19288:SF46">
    <property type="entry name" value="HALOACID DEHALOGENASE-LIKE HYDROLASE DOMAIN-CONTAINING PROTEIN 2"/>
    <property type="match status" value="1"/>
</dbReference>
<gene>
    <name evidence="9" type="ORF">DASB73_004690</name>
</gene>
<keyword evidence="1 5" id="KW-0378">Hydrolase</keyword>
<dbReference type="Pfam" id="PF13344">
    <property type="entry name" value="Hydrolase_6"/>
    <property type="match status" value="1"/>
</dbReference>
<evidence type="ECO:0000256" key="4">
    <source>
        <dbReference type="ARBA" id="ARBA00069197"/>
    </source>
</evidence>
<feature type="active site" description="Proton donor" evidence="6">
    <location>
        <position position="26"/>
    </location>
</feature>
<keyword evidence="8" id="KW-0479">Metal-binding</keyword>
<feature type="binding site" evidence="8">
    <location>
        <position position="24"/>
    </location>
    <ligand>
        <name>Mg(2+)</name>
        <dbReference type="ChEBI" id="CHEBI:18420"/>
    </ligand>
</feature>
<organism evidence="9 10">
    <name type="scientific">Starmerella bacillaris</name>
    <name type="common">Yeast</name>
    <name type="synonym">Candida zemplinina</name>
    <dbReference type="NCBI Taxonomy" id="1247836"/>
    <lineage>
        <taxon>Eukaryota</taxon>
        <taxon>Fungi</taxon>
        <taxon>Dikarya</taxon>
        <taxon>Ascomycota</taxon>
        <taxon>Saccharomycotina</taxon>
        <taxon>Dipodascomycetes</taxon>
        <taxon>Dipodascales</taxon>
        <taxon>Trichomonascaceae</taxon>
        <taxon>Starmerella</taxon>
    </lineage>
</organism>
<dbReference type="SUPFAM" id="SSF56784">
    <property type="entry name" value="HAD-like"/>
    <property type="match status" value="1"/>
</dbReference>
<comment type="caution">
    <text evidence="9">The sequence shown here is derived from an EMBL/GenBank/DDBJ whole genome shotgun (WGS) entry which is preliminary data.</text>
</comment>
<dbReference type="EMBL" id="BTGC01000001">
    <property type="protein sequence ID" value="GMM49511.1"/>
    <property type="molecule type" value="Genomic_DNA"/>
</dbReference>
<dbReference type="InterPro" id="IPR023214">
    <property type="entry name" value="HAD_sf"/>
</dbReference>
<name>A0AAV5RFW9_STABA</name>
<dbReference type="GO" id="GO:0008967">
    <property type="term" value="F:phosphoglycolate phosphatase activity"/>
    <property type="evidence" value="ECO:0007669"/>
    <property type="project" value="TreeGrafter"/>
</dbReference>
<dbReference type="InterPro" id="IPR006349">
    <property type="entry name" value="PGP_euk"/>
</dbReference>
<dbReference type="Pfam" id="PF13242">
    <property type="entry name" value="Hydrolase_like"/>
    <property type="match status" value="1"/>
</dbReference>
<dbReference type="Gene3D" id="3.40.50.1000">
    <property type="entry name" value="HAD superfamily/HAD-like"/>
    <property type="match status" value="2"/>
</dbReference>
<protein>
    <recommendedName>
        <fullName evidence="4 5">4-nitrophenylphosphatase</fullName>
        <shortName evidence="5">PNPPase</shortName>
        <ecNumber evidence="3 5">3.1.3.41</ecNumber>
    </recommendedName>
</protein>
<dbReference type="InterPro" id="IPR036412">
    <property type="entry name" value="HAD-like_sf"/>
</dbReference>
<keyword evidence="10" id="KW-1185">Reference proteome</keyword>
<evidence type="ECO:0000256" key="8">
    <source>
        <dbReference type="PIRSR" id="PIRSR000915-3"/>
    </source>
</evidence>
<dbReference type="PIRSF" id="PIRSF000915">
    <property type="entry name" value="PGP-type_phosphatase"/>
    <property type="match status" value="1"/>
</dbReference>
<evidence type="ECO:0000256" key="7">
    <source>
        <dbReference type="PIRSR" id="PIRSR000915-2"/>
    </source>
</evidence>
<dbReference type="InterPro" id="IPR006357">
    <property type="entry name" value="HAD-SF_hydro_IIA"/>
</dbReference>
<reference evidence="9 10" key="1">
    <citation type="journal article" date="2023" name="Elife">
        <title>Identification of key yeast species and microbe-microbe interactions impacting larval growth of Drosophila in the wild.</title>
        <authorList>
            <person name="Mure A."/>
            <person name="Sugiura Y."/>
            <person name="Maeda R."/>
            <person name="Honda K."/>
            <person name="Sakurai N."/>
            <person name="Takahashi Y."/>
            <person name="Watada M."/>
            <person name="Katoh T."/>
            <person name="Gotoh A."/>
            <person name="Gotoh Y."/>
            <person name="Taniguchi I."/>
            <person name="Nakamura K."/>
            <person name="Hayashi T."/>
            <person name="Katayama T."/>
            <person name="Uemura T."/>
            <person name="Hattori Y."/>
        </authorList>
    </citation>
    <scope>NUCLEOTIDE SEQUENCE [LARGE SCALE GENOMIC DNA]</scope>
    <source>
        <strain evidence="9 10">SB-73</strain>
    </source>
</reference>
<sequence length="298" mass="32781">MPIKIDSKEAALKFIEDHDTFLFDCDGVLWRGNTPLTHSADTLKLLRSKGKQIVFVTNNSTKSRKQYVNKFTKLGIDAKADEIFGSAYSSAVYLDKMGTFDKENKKVLVIGESGLEEELHEAGFKTLGGADPALNRDFGPEVEKYAIRDESIGAVVCGLDLKINYLKIAYAQANLRDPRVTFLATNVDSTFPATDMILPGAGTVIKSVSFCSGREPDATLGKPSKAMMDCILEKFKLDPKRTVMVGDRLNTDMKFGANSGLDTLFVLTGVDKVEEANKFGVDPTYYADKLGDIFELLE</sequence>
<dbReference type="EC" id="3.1.3.41" evidence="3 5"/>
<proteinExistence type="predicted"/>
<feature type="binding site" evidence="7">
    <location>
        <position position="222"/>
    </location>
    <ligand>
        <name>substrate</name>
    </ligand>
</feature>